<keyword evidence="5" id="KW-1185">Reference proteome</keyword>
<reference evidence="4" key="1">
    <citation type="journal article" date="2023" name="Mol. Biol. Evol.">
        <title>Third-Generation Sequencing Reveals the Adaptive Role of the Epigenome in Three Deep-Sea Polychaetes.</title>
        <authorList>
            <person name="Perez M."/>
            <person name="Aroh O."/>
            <person name="Sun Y."/>
            <person name="Lan Y."/>
            <person name="Juniper S.K."/>
            <person name="Young C.R."/>
            <person name="Angers B."/>
            <person name="Qian P.Y."/>
        </authorList>
    </citation>
    <scope>NUCLEOTIDE SEQUENCE</scope>
    <source>
        <strain evidence="4">P08H-3</strain>
    </source>
</reference>
<proteinExistence type="predicted"/>
<comment type="caution">
    <text evidence="4">The sequence shown here is derived from an EMBL/GenBank/DDBJ whole genome shotgun (WGS) entry which is preliminary data.</text>
</comment>
<dbReference type="PANTHER" id="PTHR24104">
    <property type="entry name" value="E3 UBIQUITIN-PROTEIN LIGASE NHLRC1-RELATED"/>
    <property type="match status" value="1"/>
</dbReference>
<dbReference type="Proteomes" id="UP001208570">
    <property type="component" value="Unassembled WGS sequence"/>
</dbReference>
<dbReference type="InterPro" id="IPR001258">
    <property type="entry name" value="NHL_repeat"/>
</dbReference>
<dbReference type="InterPro" id="IPR050952">
    <property type="entry name" value="TRIM-NHL_E3_ligases"/>
</dbReference>
<evidence type="ECO:0000313" key="4">
    <source>
        <dbReference type="EMBL" id="KAK2159158.1"/>
    </source>
</evidence>
<feature type="repeat" description="NHL" evidence="2">
    <location>
        <begin position="416"/>
        <end position="459"/>
    </location>
</feature>
<evidence type="ECO:0000256" key="1">
    <source>
        <dbReference type="ARBA" id="ARBA00022737"/>
    </source>
</evidence>
<sequence>MDSPKIRPQQPESSRQSSRRNLNLRFDPATHSIVFKPEENNPTAFNGGFFTHMDHSQPGIEYEQQPKLGQQSAEKRHELFSEEPEMAGHFRTTKTPKRNRLMERTGISEELTDRISSGSDHGCSDGRRCTMRVRRTTRAYNPRSWSSLACFVSSLSFLVAINTDYLPNLSTVFLRSLLPQNRFDVYSELNPVILIIVMWSAHFLRRCAEILFVDVHRTNLRIWEVIAMNIYYPLFGFWIGWSCNYSTDYWPPTESIFVSGLLMFWAESNMVDFATQSRHYGYKYNAPDIRTPKSTNRDIYRENEPKLFKTPRVQVHDCREQVMKDISEPQNWEVWMLAAGLKNTHEGATALHKIRKRDGSGQSQRDKLLFTIGEKGCLTEQFEFPRAIISGKAGEIFVADSGNHRIQVYNPYGVHLRTFGEKGSGLAQFREPSGLALLNNGYLAVADRRNRRIQILKESGEFKFQFQTVDEPFYACSDALDNIVVSTTSGHVEVYRRSAKLQHRFRISGQDSESYKISMAPCPIAVNNKDEVIVINGDSGIIQYYTYAGELLYQFEPVPANPGLACYPSGLAVTSAGEILVADSLNHVVNAYSERGTLLATLIQPTDGAGSVQSLAVGPEGHLVTGEYSVNGEHCVKVYRYKDCSCHRERPGSAKKRTPETAK</sequence>
<dbReference type="GO" id="GO:0000209">
    <property type="term" value="P:protein polyubiquitination"/>
    <property type="evidence" value="ECO:0007669"/>
    <property type="project" value="TreeGrafter"/>
</dbReference>
<organism evidence="4 5">
    <name type="scientific">Paralvinella palmiformis</name>
    <dbReference type="NCBI Taxonomy" id="53620"/>
    <lineage>
        <taxon>Eukaryota</taxon>
        <taxon>Metazoa</taxon>
        <taxon>Spiralia</taxon>
        <taxon>Lophotrochozoa</taxon>
        <taxon>Annelida</taxon>
        <taxon>Polychaeta</taxon>
        <taxon>Sedentaria</taxon>
        <taxon>Canalipalpata</taxon>
        <taxon>Terebellida</taxon>
        <taxon>Terebelliformia</taxon>
        <taxon>Alvinellidae</taxon>
        <taxon>Paralvinella</taxon>
    </lineage>
</organism>
<dbReference type="PANTHER" id="PTHR24104:SF25">
    <property type="entry name" value="PROTEIN LIN-41"/>
    <property type="match status" value="1"/>
</dbReference>
<keyword evidence="1" id="KW-0677">Repeat</keyword>
<evidence type="ECO:0000313" key="5">
    <source>
        <dbReference type="Proteomes" id="UP001208570"/>
    </source>
</evidence>
<name>A0AAD9N8C1_9ANNE</name>
<dbReference type="Gene3D" id="2.120.10.30">
    <property type="entry name" value="TolB, C-terminal domain"/>
    <property type="match status" value="1"/>
</dbReference>
<dbReference type="InterPro" id="IPR011042">
    <property type="entry name" value="6-blade_b-propeller_TolB-like"/>
</dbReference>
<dbReference type="Pfam" id="PF01436">
    <property type="entry name" value="NHL"/>
    <property type="match status" value="3"/>
</dbReference>
<dbReference type="CDD" id="cd05819">
    <property type="entry name" value="NHL"/>
    <property type="match status" value="1"/>
</dbReference>
<evidence type="ECO:0000256" key="3">
    <source>
        <dbReference type="SAM" id="MobiDB-lite"/>
    </source>
</evidence>
<dbReference type="AlphaFoldDB" id="A0AAD9N8C1"/>
<evidence type="ECO:0008006" key="6">
    <source>
        <dbReference type="Google" id="ProtNLM"/>
    </source>
</evidence>
<accession>A0AAD9N8C1</accession>
<dbReference type="EMBL" id="JAODUP010000157">
    <property type="protein sequence ID" value="KAK2159158.1"/>
    <property type="molecule type" value="Genomic_DNA"/>
</dbReference>
<feature type="compositionally biased region" description="Low complexity" evidence="3">
    <location>
        <begin position="7"/>
        <end position="21"/>
    </location>
</feature>
<dbReference type="GO" id="GO:0043161">
    <property type="term" value="P:proteasome-mediated ubiquitin-dependent protein catabolic process"/>
    <property type="evidence" value="ECO:0007669"/>
    <property type="project" value="TreeGrafter"/>
</dbReference>
<dbReference type="GO" id="GO:0061630">
    <property type="term" value="F:ubiquitin protein ligase activity"/>
    <property type="evidence" value="ECO:0007669"/>
    <property type="project" value="TreeGrafter"/>
</dbReference>
<feature type="region of interest" description="Disordered" evidence="3">
    <location>
        <begin position="1"/>
        <end position="21"/>
    </location>
</feature>
<protein>
    <recommendedName>
        <fullName evidence="6">NHL repeat-containing protein</fullName>
    </recommendedName>
</protein>
<evidence type="ECO:0000256" key="2">
    <source>
        <dbReference type="PROSITE-ProRule" id="PRU00504"/>
    </source>
</evidence>
<dbReference type="SUPFAM" id="SSF101898">
    <property type="entry name" value="NHL repeat"/>
    <property type="match status" value="1"/>
</dbReference>
<dbReference type="PROSITE" id="PS51125">
    <property type="entry name" value="NHL"/>
    <property type="match status" value="2"/>
</dbReference>
<gene>
    <name evidence="4" type="ORF">LSH36_157g03049</name>
</gene>
<feature type="repeat" description="NHL" evidence="2">
    <location>
        <begin position="369"/>
        <end position="412"/>
    </location>
</feature>